<protein>
    <submittedName>
        <fullName evidence="1">DOMON-like domain-containing protein</fullName>
    </submittedName>
</protein>
<proteinExistence type="predicted"/>
<gene>
    <name evidence="1" type="ORF">G7077_13205</name>
</gene>
<reference evidence="1 2" key="1">
    <citation type="submission" date="2020-03" db="EMBL/GenBank/DDBJ databases">
        <title>Sphingomonas sp. nov., isolated from fish.</title>
        <authorList>
            <person name="Hyun D.-W."/>
            <person name="Bae J.-W."/>
        </authorList>
    </citation>
    <scope>NUCLEOTIDE SEQUENCE [LARGE SCALE GENOMIC DNA]</scope>
    <source>
        <strain evidence="1 2">HDW15B</strain>
    </source>
</reference>
<evidence type="ECO:0000313" key="2">
    <source>
        <dbReference type="Proteomes" id="UP000503222"/>
    </source>
</evidence>
<dbReference type="EMBL" id="CP049869">
    <property type="protein sequence ID" value="QIK79717.1"/>
    <property type="molecule type" value="Genomic_DNA"/>
</dbReference>
<evidence type="ECO:0000313" key="1">
    <source>
        <dbReference type="EMBL" id="QIK79717.1"/>
    </source>
</evidence>
<sequence>MLQLNLIPHPATPPSGAPFKVWASVDHAASLAAVATTNIWFGIGAPASRFLIAEPGEPERADELWRTTCCEAFVRPLGEDAYAEWNFAPSAKWASYAFSGYRTGMTNAEVDNPPYIRVEDNLTWWALGATITLNADINWELGLSVVLEEGDGTKSYWALAHPSPQPDFHNPGCFMARLA</sequence>
<dbReference type="KEGG" id="spii:G7077_13205"/>
<dbReference type="RefSeq" id="WP_166412102.1">
    <property type="nucleotide sequence ID" value="NZ_CP049869.1"/>
</dbReference>
<name>A0A6G7YSJ8_9SPHN</name>
<accession>A0A6G7YSJ8</accession>
<keyword evidence="2" id="KW-1185">Reference proteome</keyword>
<organism evidence="1 2">
    <name type="scientific">Sphingomonas piscis</name>
    <dbReference type="NCBI Taxonomy" id="2714943"/>
    <lineage>
        <taxon>Bacteria</taxon>
        <taxon>Pseudomonadati</taxon>
        <taxon>Pseudomonadota</taxon>
        <taxon>Alphaproteobacteria</taxon>
        <taxon>Sphingomonadales</taxon>
        <taxon>Sphingomonadaceae</taxon>
        <taxon>Sphingomonas</taxon>
    </lineage>
</organism>
<dbReference type="AlphaFoldDB" id="A0A6G7YSJ8"/>
<dbReference type="CDD" id="cd09627">
    <property type="entry name" value="DOMON_murB_like"/>
    <property type="match status" value="1"/>
</dbReference>
<dbReference type="Proteomes" id="UP000503222">
    <property type="component" value="Chromosome"/>
</dbReference>
<dbReference type="Gene3D" id="2.60.40.1190">
    <property type="match status" value="1"/>
</dbReference>